<gene>
    <name evidence="17" type="ORF">DM01DRAFT_1337229</name>
</gene>
<dbReference type="GO" id="GO:0003924">
    <property type="term" value="F:GTPase activity"/>
    <property type="evidence" value="ECO:0007669"/>
    <property type="project" value="InterPro"/>
</dbReference>
<proteinExistence type="predicted"/>
<dbReference type="PANTHER" id="PTHR10465:SF0">
    <property type="entry name" value="SARCALUMENIN"/>
    <property type="match status" value="1"/>
</dbReference>
<keyword evidence="3 15" id="KW-0812">Transmembrane</keyword>
<evidence type="ECO:0000256" key="13">
    <source>
        <dbReference type="SAM" id="Coils"/>
    </source>
</evidence>
<dbReference type="FunFam" id="3.40.50.300:FF:000638">
    <property type="entry name" value="Transmembrane GTPase Fzo1, putative"/>
    <property type="match status" value="1"/>
</dbReference>
<dbReference type="STRING" id="101127.A0A1X2GEC4"/>
<evidence type="ECO:0000256" key="15">
    <source>
        <dbReference type="SAM" id="Phobius"/>
    </source>
</evidence>
<dbReference type="GO" id="GO:0051646">
    <property type="term" value="P:mitochondrion localization"/>
    <property type="evidence" value="ECO:0007669"/>
    <property type="project" value="TreeGrafter"/>
</dbReference>
<dbReference type="InterPro" id="IPR045063">
    <property type="entry name" value="Dynamin_N"/>
</dbReference>
<evidence type="ECO:0000256" key="14">
    <source>
        <dbReference type="SAM" id="MobiDB-lite"/>
    </source>
</evidence>
<keyword evidence="6" id="KW-0378">Hydrolase</keyword>
<accession>A0A1X2GEC4</accession>
<evidence type="ECO:0000256" key="8">
    <source>
        <dbReference type="ARBA" id="ARBA00023054"/>
    </source>
</evidence>
<reference evidence="17 18" key="1">
    <citation type="submission" date="2016-07" db="EMBL/GenBank/DDBJ databases">
        <title>Pervasive Adenine N6-methylation of Active Genes in Fungi.</title>
        <authorList>
            <consortium name="DOE Joint Genome Institute"/>
            <person name="Mondo S.J."/>
            <person name="Dannebaum R.O."/>
            <person name="Kuo R.C."/>
            <person name="Labutti K."/>
            <person name="Haridas S."/>
            <person name="Kuo A."/>
            <person name="Salamov A."/>
            <person name="Ahrendt S.R."/>
            <person name="Lipzen A."/>
            <person name="Sullivan W."/>
            <person name="Andreopoulos W.B."/>
            <person name="Clum A."/>
            <person name="Lindquist E."/>
            <person name="Daum C."/>
            <person name="Ramamoorthy G.K."/>
            <person name="Gryganskyi A."/>
            <person name="Culley D."/>
            <person name="Magnuson J.K."/>
            <person name="James T.Y."/>
            <person name="O'Malley M.A."/>
            <person name="Stajich J.E."/>
            <person name="Spatafora J.W."/>
            <person name="Visel A."/>
            <person name="Grigoriev I.V."/>
        </authorList>
    </citation>
    <scope>NUCLEOTIDE SEQUENCE [LARGE SCALE GENOMIC DNA]</scope>
    <source>
        <strain evidence="17 18">NRRL 3301</strain>
    </source>
</reference>
<evidence type="ECO:0000256" key="4">
    <source>
        <dbReference type="ARBA" id="ARBA00022741"/>
    </source>
</evidence>
<dbReference type="GO" id="GO:0005525">
    <property type="term" value="F:GTP binding"/>
    <property type="evidence" value="ECO:0007669"/>
    <property type="project" value="UniProtKB-KW"/>
</dbReference>
<evidence type="ECO:0000256" key="6">
    <source>
        <dbReference type="ARBA" id="ARBA00022801"/>
    </source>
</evidence>
<evidence type="ECO:0000256" key="3">
    <source>
        <dbReference type="ARBA" id="ARBA00022692"/>
    </source>
</evidence>
<keyword evidence="8 13" id="KW-0175">Coiled coil</keyword>
<evidence type="ECO:0000256" key="9">
    <source>
        <dbReference type="ARBA" id="ARBA00023128"/>
    </source>
</evidence>
<dbReference type="SUPFAM" id="SSF52540">
    <property type="entry name" value="P-loop containing nucleoside triphosphate hydrolases"/>
    <property type="match status" value="1"/>
</dbReference>
<keyword evidence="11 15" id="KW-0472">Membrane</keyword>
<keyword evidence="18" id="KW-1185">Reference proteome</keyword>
<dbReference type="InterPro" id="IPR027094">
    <property type="entry name" value="Mitofusin_fam"/>
</dbReference>
<evidence type="ECO:0000256" key="2">
    <source>
        <dbReference type="ARBA" id="ARBA00004294"/>
    </source>
</evidence>
<dbReference type="Proteomes" id="UP000242146">
    <property type="component" value="Unassembled WGS sequence"/>
</dbReference>
<keyword evidence="9" id="KW-0496">Mitochondrion</keyword>
<evidence type="ECO:0000313" key="18">
    <source>
        <dbReference type="Proteomes" id="UP000242146"/>
    </source>
</evidence>
<dbReference type="Gene3D" id="3.40.50.300">
    <property type="entry name" value="P-loop containing nucleotide triphosphate hydrolases"/>
    <property type="match status" value="1"/>
</dbReference>
<evidence type="ECO:0000256" key="10">
    <source>
        <dbReference type="ARBA" id="ARBA00023134"/>
    </source>
</evidence>
<feature type="coiled-coil region" evidence="13">
    <location>
        <begin position="565"/>
        <end position="626"/>
    </location>
</feature>
<name>A0A1X2GEC4_9FUNG</name>
<evidence type="ECO:0000256" key="5">
    <source>
        <dbReference type="ARBA" id="ARBA00022787"/>
    </source>
</evidence>
<dbReference type="AlphaFoldDB" id="A0A1X2GEC4"/>
<evidence type="ECO:0000256" key="7">
    <source>
        <dbReference type="ARBA" id="ARBA00022989"/>
    </source>
</evidence>
<dbReference type="PROSITE" id="PS51718">
    <property type="entry name" value="G_DYNAMIN_2"/>
    <property type="match status" value="1"/>
</dbReference>
<sequence length="847" mass="95055">MYGVKPLGHFRRNSDSNLDDMQDGWASPKPKPLDLSQSVGFIPASSTLQSPSMSPSSSVSTAIRAAARTHQYRMNAAQEHRSYHDTCQRLLTHISAVTHLCNELYQGNKDRAIYYPPFPKAHHPHPVTRIQQASQLVTSTSDFETASQPDLTSSLSTMSSASSVLSSHEQLYRRMSVQSEATSPLMQLGPLFKKEFNVLHLDLKIGHASTSVHTLEQKSIASLLDEKLLQCQRHLLNLHNRVADTSSKVLITGDLNAGKSTFVNALLKREMLPADQQPCTNMFCEVLDATVNDGFEQIHAIPQVDQYDRLNPDTYHLIDMRHLHKLVMDDSDQYQMVKVYTNDARATEESLLHNGVVDIALIDSPGLNTDSVKTTAVFARQEEIDVVVFVVSAENHFTLSGKEFLLNAANEKTHIFIVVNRFDSIRDKDRCKRMILEQIRQLSPATYDDADDLVHFVSSGSVDLTPGSRKLDAPEFARLEERLRAFVLGNRAKSKLLPAKNYLVKLLLDIGVLAEANMADASAKHEDAAAMLEHDMPAYEQLMRVRDRLLTQVERMAESTVSSIRRQTIQQLREAVEQVQDAVQNMDYPGLLFVWQYAQDMCDSMSNLLVQEIRRLEGQAKNETEQSLVRIHEAAEAQLDVFPRVAQVDRMFLPVRDVGLVVQVEATDFFDIALDERLSGAALSVSAMAMLGSRMMGIRTTLESLMDITSVIGSQNMRRLALPLVGLASAGFLLYVVNDMPHAVKRKLVRKFKQAALESSYIDQQGRRIARASRKVLRVEGWETQTQLQRAIEIKESRRNELQLVLQSSQEAYAYYTTVYDKANALLSKVDIVQIDQCIKLDSASTA</sequence>
<organism evidence="17 18">
    <name type="scientific">Hesseltinella vesiculosa</name>
    <dbReference type="NCBI Taxonomy" id="101127"/>
    <lineage>
        <taxon>Eukaryota</taxon>
        <taxon>Fungi</taxon>
        <taxon>Fungi incertae sedis</taxon>
        <taxon>Mucoromycota</taxon>
        <taxon>Mucoromycotina</taxon>
        <taxon>Mucoromycetes</taxon>
        <taxon>Mucorales</taxon>
        <taxon>Cunninghamellaceae</taxon>
        <taxon>Hesseltinella</taxon>
    </lineage>
</organism>
<feature type="region of interest" description="Disordered" evidence="14">
    <location>
        <begin position="1"/>
        <end position="30"/>
    </location>
</feature>
<comment type="subcellular location">
    <subcellularLocation>
        <location evidence="1">Mitochondrion membrane</location>
        <topology evidence="1">Multi-pass membrane protein</topology>
    </subcellularLocation>
    <subcellularLocation>
        <location evidence="2">Mitochondrion outer membrane</location>
    </subcellularLocation>
</comment>
<comment type="caution">
    <text evidence="17">The sequence shown here is derived from an EMBL/GenBank/DDBJ whole genome shotgun (WGS) entry which is preliminary data.</text>
</comment>
<keyword evidence="5" id="KW-1000">Mitochondrion outer membrane</keyword>
<evidence type="ECO:0000256" key="12">
    <source>
        <dbReference type="ARBA" id="ARBA00048548"/>
    </source>
</evidence>
<dbReference type="InterPro" id="IPR027417">
    <property type="entry name" value="P-loop_NTPase"/>
</dbReference>
<dbReference type="GO" id="GO:0005741">
    <property type="term" value="C:mitochondrial outer membrane"/>
    <property type="evidence" value="ECO:0007669"/>
    <property type="project" value="UniProtKB-SubCell"/>
</dbReference>
<evidence type="ECO:0000313" key="17">
    <source>
        <dbReference type="EMBL" id="ORX51732.1"/>
    </source>
</evidence>
<protein>
    <recommendedName>
        <fullName evidence="16">Dynamin-type G domain-containing protein</fullName>
    </recommendedName>
</protein>
<keyword evidence="7 15" id="KW-1133">Transmembrane helix</keyword>
<feature type="domain" description="Dynamin-type G" evidence="16">
    <location>
        <begin position="243"/>
        <end position="524"/>
    </location>
</feature>
<evidence type="ECO:0000256" key="11">
    <source>
        <dbReference type="ARBA" id="ARBA00023136"/>
    </source>
</evidence>
<comment type="catalytic activity">
    <reaction evidence="12">
        <text>GTP + H2O = GDP + phosphate + H(+)</text>
        <dbReference type="Rhea" id="RHEA:19669"/>
        <dbReference type="ChEBI" id="CHEBI:15377"/>
        <dbReference type="ChEBI" id="CHEBI:15378"/>
        <dbReference type="ChEBI" id="CHEBI:37565"/>
        <dbReference type="ChEBI" id="CHEBI:43474"/>
        <dbReference type="ChEBI" id="CHEBI:58189"/>
    </reaction>
</comment>
<dbReference type="GO" id="GO:0008053">
    <property type="term" value="P:mitochondrial fusion"/>
    <property type="evidence" value="ECO:0007669"/>
    <property type="project" value="TreeGrafter"/>
</dbReference>
<feature type="transmembrane region" description="Helical" evidence="15">
    <location>
        <begin position="720"/>
        <end position="737"/>
    </location>
</feature>
<keyword evidence="10" id="KW-0342">GTP-binding</keyword>
<dbReference type="PANTHER" id="PTHR10465">
    <property type="entry name" value="TRANSMEMBRANE GTPASE FZO1"/>
    <property type="match status" value="1"/>
</dbReference>
<evidence type="ECO:0000256" key="1">
    <source>
        <dbReference type="ARBA" id="ARBA00004225"/>
    </source>
</evidence>
<evidence type="ECO:0000259" key="16">
    <source>
        <dbReference type="PROSITE" id="PS51718"/>
    </source>
</evidence>
<dbReference type="InterPro" id="IPR030381">
    <property type="entry name" value="G_DYNAMIN_dom"/>
</dbReference>
<dbReference type="OrthoDB" id="9984778at2759"/>
<keyword evidence="4" id="KW-0547">Nucleotide-binding</keyword>
<dbReference type="Pfam" id="PF00350">
    <property type="entry name" value="Dynamin_N"/>
    <property type="match status" value="1"/>
</dbReference>
<dbReference type="EMBL" id="MCGT01000020">
    <property type="protein sequence ID" value="ORX51732.1"/>
    <property type="molecule type" value="Genomic_DNA"/>
</dbReference>